<feature type="region of interest" description="Disordered" evidence="1">
    <location>
        <begin position="281"/>
        <end position="301"/>
    </location>
</feature>
<dbReference type="InterPro" id="IPR041078">
    <property type="entry name" value="Plavaka"/>
</dbReference>
<keyword evidence="3" id="KW-1185">Reference proteome</keyword>
<protein>
    <submittedName>
        <fullName evidence="2">Uncharacterized protein</fullName>
    </submittedName>
</protein>
<name>A0A8H5MEB4_9AGAR</name>
<dbReference type="EMBL" id="JAACJN010000014">
    <property type="protein sequence ID" value="KAF5390546.1"/>
    <property type="molecule type" value="Genomic_DNA"/>
</dbReference>
<gene>
    <name evidence="2" type="ORF">D9757_002778</name>
</gene>
<proteinExistence type="predicted"/>
<evidence type="ECO:0000313" key="3">
    <source>
        <dbReference type="Proteomes" id="UP000518752"/>
    </source>
</evidence>
<feature type="region of interest" description="Disordered" evidence="1">
    <location>
        <begin position="31"/>
        <end position="62"/>
    </location>
</feature>
<reference evidence="2 3" key="1">
    <citation type="journal article" date="2020" name="ISME J.">
        <title>Uncovering the hidden diversity of litter-decomposition mechanisms in mushroom-forming fungi.</title>
        <authorList>
            <person name="Floudas D."/>
            <person name="Bentzer J."/>
            <person name="Ahren D."/>
            <person name="Johansson T."/>
            <person name="Persson P."/>
            <person name="Tunlid A."/>
        </authorList>
    </citation>
    <scope>NUCLEOTIDE SEQUENCE [LARGE SCALE GENOMIC DNA]</scope>
    <source>
        <strain evidence="2 3">CBS 406.79</strain>
    </source>
</reference>
<evidence type="ECO:0000256" key="1">
    <source>
        <dbReference type="SAM" id="MobiDB-lite"/>
    </source>
</evidence>
<organism evidence="2 3">
    <name type="scientific">Collybiopsis confluens</name>
    <dbReference type="NCBI Taxonomy" id="2823264"/>
    <lineage>
        <taxon>Eukaryota</taxon>
        <taxon>Fungi</taxon>
        <taxon>Dikarya</taxon>
        <taxon>Basidiomycota</taxon>
        <taxon>Agaricomycotina</taxon>
        <taxon>Agaricomycetes</taxon>
        <taxon>Agaricomycetidae</taxon>
        <taxon>Agaricales</taxon>
        <taxon>Marasmiineae</taxon>
        <taxon>Omphalotaceae</taxon>
        <taxon>Collybiopsis</taxon>
    </lineage>
</organism>
<feature type="compositionally biased region" description="Polar residues" evidence="1">
    <location>
        <begin position="37"/>
        <end position="54"/>
    </location>
</feature>
<dbReference type="Pfam" id="PF18759">
    <property type="entry name" value="Plavaka"/>
    <property type="match status" value="1"/>
</dbReference>
<evidence type="ECO:0000313" key="2">
    <source>
        <dbReference type="EMBL" id="KAF5390546.1"/>
    </source>
</evidence>
<dbReference type="Proteomes" id="UP000518752">
    <property type="component" value="Unassembled WGS sequence"/>
</dbReference>
<comment type="caution">
    <text evidence="2">The sequence shown here is derived from an EMBL/GenBank/DDBJ whole genome shotgun (WGS) entry which is preliminary data.</text>
</comment>
<sequence>MSDIRLESPPITRSIPLDVLCLSTALDKRTAADPSRSHAQGTWRSESQGASSEVTGEGRDRTGNRAFLHNLAAICTIGTDDDPQANKVMAVTGTVNVRSTLIEELTFATNERISTGGPSTTASVPQTTRIVPQVSQGKVLITKWSSSSLFVDVNAHVRDVDDQIWLAQLPSFRTFITLRSRFKLQSRLKLFQEQWGHHPFKFLQVVRNLHFEAAEIVLEAPVADTTFYKTYPRLFKLSNRQRIATLNASNITDWGSIFQDLWSSLQAGLIEVFKAVPRSQTGFPPSRGRVPSRIPQPSTAHPSTTFTIKNRVTTLVNVLGLLRLLQPILHHILLLEIYENPIEQALIAQAPLGQFYARFNTITGWYAAANEVAEHFRNAVDPRVTFHMLAGHAGPPQAITMVDTERIRELIPSSVNLPPRQQFFDRVRTASVHAEAALMCHVLQRVDSSEYEFIFGVGRKCCAMCWFFHEECVDLVPDTSLNTRSTHETFYPWPPPHGTPEYTVHRLRMHLIDVLLGRTATRSSLTYETEAGFPTPTAAFESNRECLGMFRDTIGEAVDVALEGDVGFSTQQDVEMEEDDACSIVSSPEEQVKDDGEIEHQVVDYSELLGDVVDATTEAEEFTFLPTFNPELAEGSTRPLDPIPIEDSDCPLSTHWHPSAGRIHSWRDTTFQRWKATFDPQPSQSIYSPFNARLDWEISQWAVKENISQVSFNRLLKIPLLNQLGLYLGKVKERLGLSFDNARSMYKIIDKIPERHGDWFTKRLSFKDRPNEHFTIRYRNPVEAIKGLWGDPSVAQHLIYKPAKLFRNASTSEADRVFSEMWTGGFWNAAQQLIPNGGTVAPVIIASDKTQLTNFSGNKSAYPYT</sequence>
<dbReference type="AlphaFoldDB" id="A0A8H5MEB4"/>
<accession>A0A8H5MEB4</accession>